<dbReference type="EMBL" id="BRVO01000002">
    <property type="protein sequence ID" value="GLB49578.1"/>
    <property type="molecule type" value="Genomic_DNA"/>
</dbReference>
<sequence length="81" mass="9271">MAMVGDIKTEVVYHGDVLNTCSRVQALCKELDSDLLITDTFYKTLNHDDYFNYSIVSNIHLRGKRNLVNVYKVTKKGCVKN</sequence>
<organism evidence="1 2">
    <name type="scientific">Neptunitalea lumnitzerae</name>
    <dbReference type="NCBI Taxonomy" id="2965509"/>
    <lineage>
        <taxon>Bacteria</taxon>
        <taxon>Pseudomonadati</taxon>
        <taxon>Bacteroidota</taxon>
        <taxon>Flavobacteriia</taxon>
        <taxon>Flavobacteriales</taxon>
        <taxon>Flavobacteriaceae</taxon>
        <taxon>Neptunitalea</taxon>
    </lineage>
</organism>
<protein>
    <recommendedName>
        <fullName evidence="3">Guanylate cyclase domain-containing protein</fullName>
    </recommendedName>
</protein>
<evidence type="ECO:0000313" key="1">
    <source>
        <dbReference type="EMBL" id="GLB49578.1"/>
    </source>
</evidence>
<dbReference type="SUPFAM" id="SSF55073">
    <property type="entry name" value="Nucleotide cyclase"/>
    <property type="match status" value="1"/>
</dbReference>
<reference evidence="1" key="1">
    <citation type="submission" date="2022-07" db="EMBL/GenBank/DDBJ databases">
        <title>Taxonomy of Novel Oxalotrophic and Methylotrophic Bacteria.</title>
        <authorList>
            <person name="Sahin N."/>
            <person name="Tani A."/>
        </authorList>
    </citation>
    <scope>NUCLEOTIDE SEQUENCE</scope>
    <source>
        <strain evidence="1">Y10</strain>
    </source>
</reference>
<dbReference type="InterPro" id="IPR029787">
    <property type="entry name" value="Nucleotide_cyclase"/>
</dbReference>
<gene>
    <name evidence="1" type="ORF">Y10_19460</name>
</gene>
<keyword evidence="2" id="KW-1185">Reference proteome</keyword>
<accession>A0ABQ5MJM2</accession>
<evidence type="ECO:0008006" key="3">
    <source>
        <dbReference type="Google" id="ProtNLM"/>
    </source>
</evidence>
<evidence type="ECO:0000313" key="2">
    <source>
        <dbReference type="Proteomes" id="UP001143543"/>
    </source>
</evidence>
<proteinExistence type="predicted"/>
<name>A0ABQ5MJM2_9FLAO</name>
<dbReference type="Gene3D" id="3.30.70.1230">
    <property type="entry name" value="Nucleotide cyclase"/>
    <property type="match status" value="1"/>
</dbReference>
<comment type="caution">
    <text evidence="1">The sequence shown here is derived from an EMBL/GenBank/DDBJ whole genome shotgun (WGS) entry which is preliminary data.</text>
</comment>
<dbReference type="Proteomes" id="UP001143543">
    <property type="component" value="Unassembled WGS sequence"/>
</dbReference>